<organism evidence="2 3">
    <name type="scientific">Corallincola holothuriorum</name>
    <dbReference type="NCBI Taxonomy" id="2282215"/>
    <lineage>
        <taxon>Bacteria</taxon>
        <taxon>Pseudomonadati</taxon>
        <taxon>Pseudomonadota</taxon>
        <taxon>Gammaproteobacteria</taxon>
        <taxon>Alteromonadales</taxon>
        <taxon>Psychromonadaceae</taxon>
        <taxon>Corallincola</taxon>
    </lineage>
</organism>
<feature type="transmembrane region" description="Helical" evidence="1">
    <location>
        <begin position="117"/>
        <end position="135"/>
    </location>
</feature>
<keyword evidence="3" id="KW-1185">Reference proteome</keyword>
<evidence type="ECO:0000313" key="3">
    <source>
        <dbReference type="Proteomes" id="UP000252558"/>
    </source>
</evidence>
<dbReference type="AlphaFoldDB" id="A0A368NG54"/>
<dbReference type="EMBL" id="QPID01000007">
    <property type="protein sequence ID" value="RCU49080.1"/>
    <property type="molecule type" value="Genomic_DNA"/>
</dbReference>
<feature type="transmembrane region" description="Helical" evidence="1">
    <location>
        <begin position="17"/>
        <end position="39"/>
    </location>
</feature>
<keyword evidence="1" id="KW-1133">Transmembrane helix</keyword>
<protein>
    <submittedName>
        <fullName evidence="2">Uncharacterized protein</fullName>
    </submittedName>
</protein>
<reference evidence="2 3" key="1">
    <citation type="submission" date="2018-07" db="EMBL/GenBank/DDBJ databases">
        <title>Corallincola holothuriorum sp. nov., a new facultative anaerobe isolated from sea cucumber Apostichopus japonicus.</title>
        <authorList>
            <person name="Xia H."/>
        </authorList>
    </citation>
    <scope>NUCLEOTIDE SEQUENCE [LARGE SCALE GENOMIC DNA]</scope>
    <source>
        <strain evidence="2 3">C4</strain>
    </source>
</reference>
<name>A0A368NG54_9GAMM</name>
<accession>A0A368NG54</accession>
<feature type="transmembrane region" description="Helical" evidence="1">
    <location>
        <begin position="59"/>
        <end position="85"/>
    </location>
</feature>
<dbReference type="Proteomes" id="UP000252558">
    <property type="component" value="Unassembled WGS sequence"/>
</dbReference>
<dbReference type="OrthoDB" id="7061187at2"/>
<sequence>MTEFADEYSKPEKLKRVSLYIVAGGVVFITHQQWVFPFVRWYAETAPCHSLFGYAGLTVLWFSLFVGLPLICAFIVGAVAVPLGVKSFADGQYPPKNHKVYTPTKILRGRKARAKSLTLLSLPLFFMAISVWGYLQANQMPQEIPEGFDYRVCDSA</sequence>
<dbReference type="RefSeq" id="WP_114338640.1">
    <property type="nucleotide sequence ID" value="NZ_QPID01000007.1"/>
</dbReference>
<keyword evidence="1" id="KW-0472">Membrane</keyword>
<comment type="caution">
    <text evidence="2">The sequence shown here is derived from an EMBL/GenBank/DDBJ whole genome shotgun (WGS) entry which is preliminary data.</text>
</comment>
<proteinExistence type="predicted"/>
<evidence type="ECO:0000313" key="2">
    <source>
        <dbReference type="EMBL" id="RCU49080.1"/>
    </source>
</evidence>
<gene>
    <name evidence="2" type="ORF">DU002_12015</name>
</gene>
<evidence type="ECO:0000256" key="1">
    <source>
        <dbReference type="SAM" id="Phobius"/>
    </source>
</evidence>
<keyword evidence="1" id="KW-0812">Transmembrane</keyword>